<dbReference type="FunFam" id="1.10.510.10:FF:000186">
    <property type="entry name" value="Mitogen-activated protein kinase kinase kinase"/>
    <property type="match status" value="1"/>
</dbReference>
<evidence type="ECO:0000256" key="2">
    <source>
        <dbReference type="ARBA" id="ARBA00012406"/>
    </source>
</evidence>
<dbReference type="PANTHER" id="PTHR48016:SF45">
    <property type="entry name" value="OS04G0559800 PROTEIN"/>
    <property type="match status" value="1"/>
</dbReference>
<dbReference type="Pfam" id="PF00069">
    <property type="entry name" value="Pkinase"/>
    <property type="match status" value="1"/>
</dbReference>
<name>A0AAV6L165_9ERIC</name>
<evidence type="ECO:0000256" key="4">
    <source>
        <dbReference type="ARBA" id="ARBA00022741"/>
    </source>
</evidence>
<dbReference type="GO" id="GO:0005524">
    <property type="term" value="F:ATP binding"/>
    <property type="evidence" value="ECO:0007669"/>
    <property type="project" value="UniProtKB-UniRule"/>
</dbReference>
<feature type="region of interest" description="Disordered" evidence="10">
    <location>
        <begin position="30"/>
        <end position="187"/>
    </location>
</feature>
<dbReference type="EMBL" id="JACTNZ010000003">
    <property type="protein sequence ID" value="KAG5558621.1"/>
    <property type="molecule type" value="Genomic_DNA"/>
</dbReference>
<comment type="similarity">
    <text evidence="1">Belongs to the protein kinase superfamily. STE Ser/Thr protein kinase family. MAP kinase kinase kinase subfamily.</text>
</comment>
<reference evidence="12" key="1">
    <citation type="submission" date="2020-08" db="EMBL/GenBank/DDBJ databases">
        <title>Plant Genome Project.</title>
        <authorList>
            <person name="Zhang R.-G."/>
        </authorList>
    </citation>
    <scope>NUCLEOTIDE SEQUENCE</scope>
    <source>
        <strain evidence="12">WSP0</strain>
        <tissue evidence="12">Leaf</tissue>
    </source>
</reference>
<dbReference type="Proteomes" id="UP000823749">
    <property type="component" value="Chromosome 3"/>
</dbReference>
<sequence length="896" mass="96633">MPSWWGKSSSKDSKKKAESFIYSFHRKFRIPSESKPGSKSGGSRRRTIDTVSEKGCQSLAASRSPSPSKLVARCQSFIDRPHPQPLPLPGLHRVGIGRTDSGISVPSKPRPEKGSKPLSFLPLPRSGCIRNRPDPTDLDGDVINASFSSECSIDDSEDPTDSRQRSPLASDYENGSRTAVGSPSSMMAKDQSFMELKSREAIKPANQVSALSHKRRPLSNQVANLQVPCRGNFCSAPDSSMSSPSRSPLRAFGAEQAMNSAFWTGKTYPDLPLLGSGQCSSPGSGQNSGHNSMGGDMSGQLFWQPSRGSPEYSPIPSPRMNSPGPSSRIHSGAVTPLHPRAGGPTTDDGKQQSHRLPLPPITISNSSPFSHSNSAATSPSVPRSPGRAENPISPGSRWKKGKLLGRGTFGHVYLGFNSERGEMCAMKEVTLFSDDPKSKECAKQLGQEIALLSRLRHPNIVQYYGCEAVDDKLYIYLEYVSGGSIYKLLQEYGVFGESAIRSYTKQILSGLAYLHAKNTVHRDIKGANILVDPNGRIKLADFGMAKHITGQSCPLSFKGSPYWMAPEVIKNSNGCNLAVDIWSLGCTVLEMATTKPPWSQFEGVSNLSADVALIILDVAAMFKIGNSKDLPSIPDDLPDDGKDFVRRCLQRNPLQRPTAAQLLEHPFVKNAAPLERPIIGPELSDPPAGVPTAGKSLGIGHTRNILNSEPERLAIHSSRVSKSGLHSSEIHIPRNISCPVSPIGSPLLYPRSPQHLNGRMSPSPISSPRTTSGSSTPLTGGGSSTIPFHQLNQSVFLQEGFGIKPKPPQSPYSSSPSYHDIFRGVNSGSQIFRELLPSESDTCGKQFGRPNHGEPYDGQSVLADCVSQQLLRDNPKLSPSLDLSSCSPLPNRTNGI</sequence>
<dbReference type="SUPFAM" id="SSF56112">
    <property type="entry name" value="Protein kinase-like (PK-like)"/>
    <property type="match status" value="1"/>
</dbReference>
<feature type="binding site" evidence="9">
    <location>
        <position position="427"/>
    </location>
    <ligand>
        <name>ATP</name>
        <dbReference type="ChEBI" id="CHEBI:30616"/>
    </ligand>
</feature>
<comment type="caution">
    <text evidence="12">The sequence shown here is derived from an EMBL/GenBank/DDBJ whole genome shotgun (WGS) entry which is preliminary data.</text>
</comment>
<evidence type="ECO:0000256" key="9">
    <source>
        <dbReference type="PROSITE-ProRule" id="PRU10141"/>
    </source>
</evidence>
<feature type="compositionally biased region" description="Polar residues" evidence="10">
    <location>
        <begin position="173"/>
        <end position="185"/>
    </location>
</feature>
<dbReference type="InterPro" id="IPR050538">
    <property type="entry name" value="MAP_kinase_kinase_kinase"/>
</dbReference>
<protein>
    <recommendedName>
        <fullName evidence="2">mitogen-activated protein kinase kinase kinase</fullName>
        <ecNumber evidence="2">2.7.11.25</ecNumber>
    </recommendedName>
</protein>
<evidence type="ECO:0000256" key="1">
    <source>
        <dbReference type="ARBA" id="ARBA00006529"/>
    </source>
</evidence>
<dbReference type="InterPro" id="IPR011009">
    <property type="entry name" value="Kinase-like_dom_sf"/>
</dbReference>
<evidence type="ECO:0000256" key="5">
    <source>
        <dbReference type="ARBA" id="ARBA00022777"/>
    </source>
</evidence>
<dbReference type="AlphaFoldDB" id="A0AAV6L165"/>
<evidence type="ECO:0000256" key="7">
    <source>
        <dbReference type="ARBA" id="ARBA00047559"/>
    </source>
</evidence>
<feature type="compositionally biased region" description="Polar residues" evidence="10">
    <location>
        <begin position="319"/>
        <end position="329"/>
    </location>
</feature>
<dbReference type="PROSITE" id="PS00107">
    <property type="entry name" value="PROTEIN_KINASE_ATP"/>
    <property type="match status" value="1"/>
</dbReference>
<dbReference type="Gene3D" id="1.10.510.10">
    <property type="entry name" value="Transferase(Phosphotransferase) domain 1"/>
    <property type="match status" value="1"/>
</dbReference>
<dbReference type="EC" id="2.7.11.25" evidence="2"/>
<keyword evidence="3" id="KW-0808">Transferase</keyword>
<accession>A0AAV6L165</accession>
<evidence type="ECO:0000256" key="10">
    <source>
        <dbReference type="SAM" id="MobiDB-lite"/>
    </source>
</evidence>
<dbReference type="GO" id="GO:0005737">
    <property type="term" value="C:cytoplasm"/>
    <property type="evidence" value="ECO:0007669"/>
    <property type="project" value="TreeGrafter"/>
</dbReference>
<dbReference type="CDD" id="cd06632">
    <property type="entry name" value="STKc_MEKK1_plant"/>
    <property type="match status" value="1"/>
</dbReference>
<comment type="catalytic activity">
    <reaction evidence="8">
        <text>L-seryl-[protein] + ATP = O-phospho-L-seryl-[protein] + ADP + H(+)</text>
        <dbReference type="Rhea" id="RHEA:17989"/>
        <dbReference type="Rhea" id="RHEA-COMP:9863"/>
        <dbReference type="Rhea" id="RHEA-COMP:11604"/>
        <dbReference type="ChEBI" id="CHEBI:15378"/>
        <dbReference type="ChEBI" id="CHEBI:29999"/>
        <dbReference type="ChEBI" id="CHEBI:30616"/>
        <dbReference type="ChEBI" id="CHEBI:83421"/>
        <dbReference type="ChEBI" id="CHEBI:456216"/>
        <dbReference type="EC" id="2.7.11.25"/>
    </reaction>
</comment>
<keyword evidence="6 9" id="KW-0067">ATP-binding</keyword>
<keyword evidence="5" id="KW-0418">Kinase</keyword>
<evidence type="ECO:0000259" key="11">
    <source>
        <dbReference type="PROSITE" id="PS50011"/>
    </source>
</evidence>
<dbReference type="InterPro" id="IPR017441">
    <property type="entry name" value="Protein_kinase_ATP_BS"/>
</dbReference>
<organism evidence="12 13">
    <name type="scientific">Rhododendron griersonianum</name>
    <dbReference type="NCBI Taxonomy" id="479676"/>
    <lineage>
        <taxon>Eukaryota</taxon>
        <taxon>Viridiplantae</taxon>
        <taxon>Streptophyta</taxon>
        <taxon>Embryophyta</taxon>
        <taxon>Tracheophyta</taxon>
        <taxon>Spermatophyta</taxon>
        <taxon>Magnoliopsida</taxon>
        <taxon>eudicotyledons</taxon>
        <taxon>Gunneridae</taxon>
        <taxon>Pentapetalae</taxon>
        <taxon>asterids</taxon>
        <taxon>Ericales</taxon>
        <taxon>Ericaceae</taxon>
        <taxon>Ericoideae</taxon>
        <taxon>Rhodoreae</taxon>
        <taxon>Rhododendron</taxon>
    </lineage>
</organism>
<comment type="catalytic activity">
    <reaction evidence="7">
        <text>L-threonyl-[protein] + ATP = O-phospho-L-threonyl-[protein] + ADP + H(+)</text>
        <dbReference type="Rhea" id="RHEA:46608"/>
        <dbReference type="Rhea" id="RHEA-COMP:11060"/>
        <dbReference type="Rhea" id="RHEA-COMP:11605"/>
        <dbReference type="ChEBI" id="CHEBI:15378"/>
        <dbReference type="ChEBI" id="CHEBI:30013"/>
        <dbReference type="ChEBI" id="CHEBI:30616"/>
        <dbReference type="ChEBI" id="CHEBI:61977"/>
        <dbReference type="ChEBI" id="CHEBI:456216"/>
        <dbReference type="EC" id="2.7.11.25"/>
    </reaction>
</comment>
<evidence type="ECO:0000313" key="12">
    <source>
        <dbReference type="EMBL" id="KAG5558621.1"/>
    </source>
</evidence>
<evidence type="ECO:0000256" key="8">
    <source>
        <dbReference type="ARBA" id="ARBA00048329"/>
    </source>
</evidence>
<dbReference type="PROSITE" id="PS50011">
    <property type="entry name" value="PROTEIN_KINASE_DOM"/>
    <property type="match status" value="1"/>
</dbReference>
<feature type="region of interest" description="Disordered" evidence="10">
    <location>
        <begin position="274"/>
        <end position="399"/>
    </location>
</feature>
<gene>
    <name evidence="12" type="ORF">RHGRI_008534</name>
</gene>
<feature type="compositionally biased region" description="Low complexity" evidence="10">
    <location>
        <begin position="758"/>
        <end position="778"/>
    </location>
</feature>
<dbReference type="SMART" id="SM00220">
    <property type="entry name" value="S_TKc"/>
    <property type="match status" value="1"/>
</dbReference>
<dbReference type="InterPro" id="IPR000719">
    <property type="entry name" value="Prot_kinase_dom"/>
</dbReference>
<dbReference type="GO" id="GO:0004709">
    <property type="term" value="F:MAP kinase kinase kinase activity"/>
    <property type="evidence" value="ECO:0007669"/>
    <property type="project" value="UniProtKB-EC"/>
</dbReference>
<evidence type="ECO:0000256" key="6">
    <source>
        <dbReference type="ARBA" id="ARBA00022840"/>
    </source>
</evidence>
<keyword evidence="4 9" id="KW-0547">Nucleotide-binding</keyword>
<feature type="region of interest" description="Disordered" evidence="10">
    <location>
        <begin position="749"/>
        <end position="785"/>
    </location>
</feature>
<feature type="compositionally biased region" description="Low complexity" evidence="10">
    <location>
        <begin position="275"/>
        <end position="289"/>
    </location>
</feature>
<proteinExistence type="inferred from homology"/>
<evidence type="ECO:0000313" key="13">
    <source>
        <dbReference type="Proteomes" id="UP000823749"/>
    </source>
</evidence>
<evidence type="ECO:0000256" key="3">
    <source>
        <dbReference type="ARBA" id="ARBA00022679"/>
    </source>
</evidence>
<feature type="domain" description="Protein kinase" evidence="11">
    <location>
        <begin position="398"/>
        <end position="668"/>
    </location>
</feature>
<dbReference type="PANTHER" id="PTHR48016">
    <property type="entry name" value="MAP KINASE KINASE KINASE SSK2-RELATED-RELATED"/>
    <property type="match status" value="1"/>
</dbReference>
<keyword evidence="13" id="KW-1185">Reference proteome</keyword>
<feature type="compositionally biased region" description="Low complexity" evidence="10">
    <location>
        <begin position="361"/>
        <end position="378"/>
    </location>
</feature>